<gene>
    <name evidence="1" type="ORF">EPL05_05890</name>
</gene>
<accession>A0A3S3VU14</accession>
<dbReference type="AlphaFoldDB" id="A0A3S3VU14"/>
<sequence length="192" mass="22527">MECKHDHHTDEVRKNAEANIEKYGCHLVLIERGDYLPAFVYSIGLHQNFNHPEIICFDLKSELMSGMINHACDLIKQGEKLVPGKSYSDFLEGHNIQFLPVDKEFYPDYLGYANWYYGNDFNFPALQMVYPDLQGFFPWENSFDSDWKFRQPLLDRNTDFKFKEERNVCVYTTKQALEGDPILYAYHNTDGA</sequence>
<protein>
    <submittedName>
        <fullName evidence="1">DUF4262 domain-containing protein</fullName>
    </submittedName>
</protein>
<keyword evidence="2" id="KW-1185">Reference proteome</keyword>
<proteinExistence type="predicted"/>
<organism evidence="1 2">
    <name type="scientific">Mucilaginibacter gilvus</name>
    <dbReference type="NCBI Taxonomy" id="2305909"/>
    <lineage>
        <taxon>Bacteria</taxon>
        <taxon>Pseudomonadati</taxon>
        <taxon>Bacteroidota</taxon>
        <taxon>Sphingobacteriia</taxon>
        <taxon>Sphingobacteriales</taxon>
        <taxon>Sphingobacteriaceae</taxon>
        <taxon>Mucilaginibacter</taxon>
    </lineage>
</organism>
<dbReference type="EMBL" id="SBIW01000002">
    <property type="protein sequence ID" value="RWY55903.1"/>
    <property type="molecule type" value="Genomic_DNA"/>
</dbReference>
<dbReference type="RefSeq" id="WP_128533018.1">
    <property type="nucleotide sequence ID" value="NZ_SBIW01000002.1"/>
</dbReference>
<name>A0A3S3VU14_9SPHI</name>
<dbReference type="Proteomes" id="UP000286701">
    <property type="component" value="Unassembled WGS sequence"/>
</dbReference>
<comment type="caution">
    <text evidence="1">The sequence shown here is derived from an EMBL/GenBank/DDBJ whole genome shotgun (WGS) entry which is preliminary data.</text>
</comment>
<reference evidence="1 2" key="1">
    <citation type="submission" date="2019-01" db="EMBL/GenBank/DDBJ databases">
        <title>Mucilaginibacter antarcticum sp. nov., isolated from antarctic soil.</title>
        <authorList>
            <person name="Yan Y.-Q."/>
            <person name="Du Z.-J."/>
        </authorList>
    </citation>
    <scope>NUCLEOTIDE SEQUENCE [LARGE SCALE GENOMIC DNA]</scope>
    <source>
        <strain evidence="1 2">F01003</strain>
    </source>
</reference>
<evidence type="ECO:0000313" key="1">
    <source>
        <dbReference type="EMBL" id="RWY55903.1"/>
    </source>
</evidence>
<dbReference type="Pfam" id="PF14081">
    <property type="entry name" value="DUF4262"/>
    <property type="match status" value="1"/>
</dbReference>
<dbReference type="OrthoDB" id="9793188at2"/>
<evidence type="ECO:0000313" key="2">
    <source>
        <dbReference type="Proteomes" id="UP000286701"/>
    </source>
</evidence>
<dbReference type="InterPro" id="IPR025358">
    <property type="entry name" value="DUF4262"/>
</dbReference>